<dbReference type="RefSeq" id="WP_097897562.1">
    <property type="nucleotide sequence ID" value="NZ_NVOR01000008.1"/>
</dbReference>
<reference evidence="3 4" key="1">
    <citation type="submission" date="2017-09" db="EMBL/GenBank/DDBJ databases">
        <title>Large-scale bioinformatics analysis of Bacillus genomes uncovers conserved roles of natural products in bacterial physiology.</title>
        <authorList>
            <consortium name="Agbiome Team Llc"/>
            <person name="Bleich R.M."/>
            <person name="Grubbs K.J."/>
            <person name="Santa Maria K.C."/>
            <person name="Allen S.E."/>
            <person name="Farag S."/>
            <person name="Shank E.A."/>
            <person name="Bowers A."/>
        </authorList>
    </citation>
    <scope>NUCLEOTIDE SEQUENCE [LARGE SCALE GENOMIC DNA]</scope>
    <source>
        <strain evidence="3 4">AFS092012</strain>
    </source>
</reference>
<evidence type="ECO:0000313" key="3">
    <source>
        <dbReference type="EMBL" id="PED84058.1"/>
    </source>
</evidence>
<dbReference type="EMBL" id="NVOR01000008">
    <property type="protein sequence ID" value="PED84058.1"/>
    <property type="molecule type" value="Genomic_DNA"/>
</dbReference>
<comment type="caution">
    <text evidence="3">The sequence shown here is derived from an EMBL/GenBank/DDBJ whole genome shotgun (WGS) entry which is preliminary data.</text>
</comment>
<dbReference type="AlphaFoldDB" id="A0AA91VF14"/>
<evidence type="ECO:0000313" key="4">
    <source>
        <dbReference type="Proteomes" id="UP000221020"/>
    </source>
</evidence>
<dbReference type="Proteomes" id="UP000221020">
    <property type="component" value="Unassembled WGS sequence"/>
</dbReference>
<dbReference type="Pfam" id="PF12395">
    <property type="entry name" value="DUF3658"/>
    <property type="match status" value="1"/>
</dbReference>
<dbReference type="InterPro" id="IPR022123">
    <property type="entry name" value="DUF3658"/>
</dbReference>
<feature type="domain" description="DUF1835" evidence="1">
    <location>
        <begin position="66"/>
        <end position="187"/>
    </location>
</feature>
<protein>
    <recommendedName>
        <fullName evidence="5">DUF1835 domain-containing protein</fullName>
    </recommendedName>
</protein>
<sequence length="334" mass="38156">MKDKLSQVIDSMPEEEVRSLLHLILLQLELIEKNKDEETIKMLAEIPKQLIESQKPKLNILDSKHVHIAFGDSPAGCLKHILKEEGFNQDYVISFSDAFSVGPIHQLGLKSGQVARQQWLSNNLNSYDFYFEEEYLPSLIHSLEEIQSISNDTPITIWKADNAHEHVGLCFVLAELKNKKNIRIINTSEAHRKLLETEYGIRGTGELSSKNLAIILKKYGEKSFLAEETRTALEKEWEVLSTSTELLRIWKDSAVHAVQEDYFDDFIVECAKRIGADKAFYKAARVIGEALGHIEQVVGDVFLEYRLQALIKKGTFEVKGSLKAMRYYSVMLNR</sequence>
<name>A0AA91VF14_9BACI</name>
<evidence type="ECO:0008006" key="5">
    <source>
        <dbReference type="Google" id="ProtNLM"/>
    </source>
</evidence>
<accession>A0AA91VF14</accession>
<dbReference type="Pfam" id="PF08874">
    <property type="entry name" value="DUF1835"/>
    <property type="match status" value="1"/>
</dbReference>
<organism evidence="3 4">
    <name type="scientific">Bacillus pseudomycoides</name>
    <dbReference type="NCBI Taxonomy" id="64104"/>
    <lineage>
        <taxon>Bacteria</taxon>
        <taxon>Bacillati</taxon>
        <taxon>Bacillota</taxon>
        <taxon>Bacilli</taxon>
        <taxon>Bacillales</taxon>
        <taxon>Bacillaceae</taxon>
        <taxon>Bacillus</taxon>
        <taxon>Bacillus cereus group</taxon>
    </lineage>
</organism>
<evidence type="ECO:0000259" key="1">
    <source>
        <dbReference type="Pfam" id="PF08874"/>
    </source>
</evidence>
<gene>
    <name evidence="3" type="ORF">CON65_02865</name>
</gene>
<evidence type="ECO:0000259" key="2">
    <source>
        <dbReference type="Pfam" id="PF12395"/>
    </source>
</evidence>
<feature type="domain" description="DUF3658" evidence="2">
    <location>
        <begin position="221"/>
        <end position="328"/>
    </location>
</feature>
<dbReference type="InterPro" id="IPR014973">
    <property type="entry name" value="DUF1835"/>
</dbReference>
<proteinExistence type="predicted"/>